<evidence type="ECO:0000313" key="1">
    <source>
        <dbReference type="EMBL" id="QHT26343.1"/>
    </source>
</evidence>
<dbReference type="EMBL" id="MN739785">
    <property type="protein sequence ID" value="QHT26343.1"/>
    <property type="molecule type" value="Genomic_DNA"/>
</dbReference>
<proteinExistence type="predicted"/>
<protein>
    <submittedName>
        <fullName evidence="1">Uncharacterized protein</fullName>
    </submittedName>
</protein>
<accession>A0A6C0ED72</accession>
<sequence length="266" mass="31279">MEDYIATPIVDPQPESLKRTYLPENEEDSTDYYIEWHNMHILNLNEKISTLVEDKLKSKKCIKEIHHIGLVTELAEKFNPSNFDLTKMPDKCTVILYKYYDDLNPQKLVGNEALLYNQLAKKYKYIRMSNDFYQTYDYCIVDDDIKCLLRDKYDCDMGYDDSLSGIVDVCIGNLPEEQRYTCVYSDIPSLKLLIDYIDILPHISSSLLKKEFETVTDTIYFQYDTKVQHGKRLDDWNNSQQICDIRSGRSNAFVKKNKLTVLECWS</sequence>
<dbReference type="AlphaFoldDB" id="A0A6C0ED72"/>
<reference evidence="1" key="1">
    <citation type="journal article" date="2020" name="Nature">
        <title>Giant virus diversity and host interactions through global metagenomics.</title>
        <authorList>
            <person name="Schulz F."/>
            <person name="Roux S."/>
            <person name="Paez-Espino D."/>
            <person name="Jungbluth S."/>
            <person name="Walsh D.A."/>
            <person name="Denef V.J."/>
            <person name="McMahon K.D."/>
            <person name="Konstantinidis K.T."/>
            <person name="Eloe-Fadrosh E.A."/>
            <person name="Kyrpides N.C."/>
            <person name="Woyke T."/>
        </authorList>
    </citation>
    <scope>NUCLEOTIDE SEQUENCE</scope>
    <source>
        <strain evidence="1">GVMAG-M-3300023179-27</strain>
    </source>
</reference>
<organism evidence="1">
    <name type="scientific">viral metagenome</name>
    <dbReference type="NCBI Taxonomy" id="1070528"/>
    <lineage>
        <taxon>unclassified sequences</taxon>
        <taxon>metagenomes</taxon>
        <taxon>organismal metagenomes</taxon>
    </lineage>
</organism>
<name>A0A6C0ED72_9ZZZZ</name>